<dbReference type="AlphaFoldDB" id="A0A2L2TA49"/>
<evidence type="ECO:0008006" key="3">
    <source>
        <dbReference type="Google" id="ProtNLM"/>
    </source>
</evidence>
<proteinExistence type="predicted"/>
<dbReference type="STRING" id="56646.A0A2L2TA49"/>
<evidence type="ECO:0000313" key="2">
    <source>
        <dbReference type="Proteomes" id="UP000245910"/>
    </source>
</evidence>
<protein>
    <recommendedName>
        <fullName evidence="3">MalT-like TPR region domain-containing protein</fullName>
    </recommendedName>
</protein>
<sequence length="548" mass="61646">MSSRDNYSVLPNYMQVCSMELPAWRASALEAASQSLFDESSTRSEDASVLLVLLSFFSPCEKIPSILFVRGSTSRKRWTVEGNIEFADATRVGLASELVDLLSDAQRLTQAFDELCRSAAVLEYPNETYHLNEDMSARVHRSLAPDTLPFWRQQALIVAYRAIPWKYIEFPGPVVRSFLPHLHHVAEAFQDCFEELPRATRTDFMLTLIEAFRFPDMAWKYFAIGQAELAAGRLKDTHLRLCIGQTKAVLGRLSGNMDEAVNSLNDIVSNDSAAAASKRVRCEVGVAIIQRSLNCIQVADLSTAQELLEDWDPYDAEPSLLEKIISFRRFSLLGRVMRLQGNFGKALELLKTAHQASQVPSELVFDEDLRDLTCDLADTLRELNEPVAGEGYLRTEIIRRTERPDPLPGKSLLELALAEVLFAQERYGEAEEICLDIESRVSLLKYERLRVNVILAKLSHIRSEFDVALSRWSEAMQALQEFSLVDGQVQNIISASMADVLDAQGHNWLTKESPRKASLTELAKPEGVPHWIAGFRQWAEYLQSKGTG</sequence>
<keyword evidence="2" id="KW-1185">Reference proteome</keyword>
<dbReference type="Gene3D" id="1.25.40.10">
    <property type="entry name" value="Tetratricopeptide repeat domain"/>
    <property type="match status" value="1"/>
</dbReference>
<dbReference type="EMBL" id="LN649230">
    <property type="protein sequence ID" value="CEI61187.1"/>
    <property type="molecule type" value="Genomic_DNA"/>
</dbReference>
<evidence type="ECO:0000313" key="1">
    <source>
        <dbReference type="EMBL" id="CEI61187.1"/>
    </source>
</evidence>
<dbReference type="InterPro" id="IPR011990">
    <property type="entry name" value="TPR-like_helical_dom_sf"/>
</dbReference>
<name>A0A2L2TA49_9HYPO</name>
<dbReference type="KEGG" id="fvn:FVRRES_05623"/>
<accession>A0A2L2TA49</accession>
<organism evidence="1 2">
    <name type="scientific">Fusarium venenatum</name>
    <dbReference type="NCBI Taxonomy" id="56646"/>
    <lineage>
        <taxon>Eukaryota</taxon>
        <taxon>Fungi</taxon>
        <taxon>Dikarya</taxon>
        <taxon>Ascomycota</taxon>
        <taxon>Pezizomycotina</taxon>
        <taxon>Sordariomycetes</taxon>
        <taxon>Hypocreomycetidae</taxon>
        <taxon>Hypocreales</taxon>
        <taxon>Nectriaceae</taxon>
        <taxon>Fusarium</taxon>
    </lineage>
</organism>
<reference evidence="2" key="1">
    <citation type="submission" date="2014-10" db="EMBL/GenBank/DDBJ databases">
        <authorList>
            <person name="King R."/>
        </authorList>
    </citation>
    <scope>NUCLEOTIDE SEQUENCE [LARGE SCALE GENOMIC DNA]</scope>
    <source>
        <strain evidence="2">A3/5</strain>
    </source>
</reference>
<dbReference type="GeneID" id="37257262"/>
<dbReference type="Proteomes" id="UP000245910">
    <property type="component" value="Chromosome II"/>
</dbReference>
<dbReference type="RefSeq" id="XP_025584907.1">
    <property type="nucleotide sequence ID" value="XM_025734063.2"/>
</dbReference>